<feature type="transmembrane region" description="Helical" evidence="2">
    <location>
        <begin position="127"/>
        <end position="144"/>
    </location>
</feature>
<organism evidence="3 4">
    <name type="scientific">Rubrobacter tropicus</name>
    <dbReference type="NCBI Taxonomy" id="2653851"/>
    <lineage>
        <taxon>Bacteria</taxon>
        <taxon>Bacillati</taxon>
        <taxon>Actinomycetota</taxon>
        <taxon>Rubrobacteria</taxon>
        <taxon>Rubrobacterales</taxon>
        <taxon>Rubrobacteraceae</taxon>
        <taxon>Rubrobacter</taxon>
    </lineage>
</organism>
<protein>
    <submittedName>
        <fullName evidence="3">Uncharacterized protein</fullName>
    </submittedName>
</protein>
<feature type="compositionally biased region" description="Low complexity" evidence="1">
    <location>
        <begin position="206"/>
        <end position="219"/>
    </location>
</feature>
<dbReference type="EMBL" id="CP045119">
    <property type="protein sequence ID" value="QIN84495.1"/>
    <property type="molecule type" value="Genomic_DNA"/>
</dbReference>
<dbReference type="Proteomes" id="UP000501452">
    <property type="component" value="Chromosome"/>
</dbReference>
<keyword evidence="2" id="KW-1133">Transmembrane helix</keyword>
<feature type="region of interest" description="Disordered" evidence="1">
    <location>
        <begin position="183"/>
        <end position="291"/>
    </location>
</feature>
<gene>
    <name evidence="3" type="ORF">GBA63_18990</name>
</gene>
<dbReference type="KEGG" id="rub:GBA63_18990"/>
<accession>A0A6G8QDC1</accession>
<feature type="compositionally biased region" description="Basic and acidic residues" evidence="1">
    <location>
        <begin position="270"/>
        <end position="281"/>
    </location>
</feature>
<feature type="transmembrane region" description="Helical" evidence="2">
    <location>
        <begin position="54"/>
        <end position="75"/>
    </location>
</feature>
<evidence type="ECO:0000313" key="4">
    <source>
        <dbReference type="Proteomes" id="UP000501452"/>
    </source>
</evidence>
<proteinExistence type="predicted"/>
<dbReference type="Pfam" id="PF09490">
    <property type="entry name" value="CbtA"/>
    <property type="match status" value="1"/>
</dbReference>
<evidence type="ECO:0000313" key="3">
    <source>
        <dbReference type="EMBL" id="QIN84495.1"/>
    </source>
</evidence>
<keyword evidence="2" id="KW-0812">Transmembrane</keyword>
<keyword evidence="2" id="KW-0472">Membrane</keyword>
<dbReference type="InterPro" id="IPR012666">
    <property type="entry name" value="CbtA_put"/>
</dbReference>
<dbReference type="AlphaFoldDB" id="A0A6G8QDC1"/>
<keyword evidence="4" id="KW-1185">Reference proteome</keyword>
<sequence>MAAYLRRGLAADLLAGLFALLFGESALDRAVELEGAAGGQPDAELVGRMAQKVGLFFVTGLAGSFVGGLFALVFAHFRGHLVSESDWTRSLSLAAAIFTGAILIPFLKDPANPPTVGDPATIVGRTGAYLAMVALSLLTVLAAWDAARALRGRGVSAPVRHVAVGLVLAVSACWCSSPCYRTARTPAGSRPACCGTSGSPPWARCSSSGPGSMRSSEPSANELPGERSREGGAPETGGEGETGLRAPGRRSLRSSRPLSGTVLNPASRALSREAGGRRERATPSPAGPAGR</sequence>
<name>A0A6G8QDC1_9ACTN</name>
<evidence type="ECO:0000256" key="1">
    <source>
        <dbReference type="SAM" id="MobiDB-lite"/>
    </source>
</evidence>
<feature type="transmembrane region" description="Helical" evidence="2">
    <location>
        <begin position="87"/>
        <end position="107"/>
    </location>
</feature>
<evidence type="ECO:0000256" key="2">
    <source>
        <dbReference type="SAM" id="Phobius"/>
    </source>
</evidence>
<reference evidence="3 4" key="1">
    <citation type="submission" date="2019-10" db="EMBL/GenBank/DDBJ databases">
        <title>Rubrobacter sp nov SCSIO 52090 isolated from a deep-sea sediment in the South China Sea.</title>
        <authorList>
            <person name="Chen R.W."/>
        </authorList>
    </citation>
    <scope>NUCLEOTIDE SEQUENCE [LARGE SCALE GENOMIC DNA]</scope>
    <source>
        <strain evidence="3 4">SCSIO 52909</strain>
    </source>
</reference>